<feature type="compositionally biased region" description="Low complexity" evidence="1">
    <location>
        <begin position="31"/>
        <end position="40"/>
    </location>
</feature>
<evidence type="ECO:0000256" key="1">
    <source>
        <dbReference type="SAM" id="MobiDB-lite"/>
    </source>
</evidence>
<protein>
    <recommendedName>
        <fullName evidence="4">Fe2OG dioxygenase domain-containing protein</fullName>
    </recommendedName>
</protein>
<name>A0ABY8USJ4_TETOB</name>
<keyword evidence="3" id="KW-1185">Reference proteome</keyword>
<dbReference type="EMBL" id="CP126222">
    <property type="protein sequence ID" value="WIA22533.1"/>
    <property type="molecule type" value="Genomic_DNA"/>
</dbReference>
<organism evidence="2 3">
    <name type="scientific">Tetradesmus obliquus</name>
    <name type="common">Green alga</name>
    <name type="synonym">Acutodesmus obliquus</name>
    <dbReference type="NCBI Taxonomy" id="3088"/>
    <lineage>
        <taxon>Eukaryota</taxon>
        <taxon>Viridiplantae</taxon>
        <taxon>Chlorophyta</taxon>
        <taxon>core chlorophytes</taxon>
        <taxon>Chlorophyceae</taxon>
        <taxon>CS clade</taxon>
        <taxon>Sphaeropleales</taxon>
        <taxon>Scenedesmaceae</taxon>
        <taxon>Tetradesmus</taxon>
    </lineage>
</organism>
<evidence type="ECO:0000313" key="2">
    <source>
        <dbReference type="EMBL" id="WIA22533.1"/>
    </source>
</evidence>
<evidence type="ECO:0000313" key="3">
    <source>
        <dbReference type="Proteomes" id="UP001244341"/>
    </source>
</evidence>
<feature type="region of interest" description="Disordered" evidence="1">
    <location>
        <begin position="1"/>
        <end position="48"/>
    </location>
</feature>
<evidence type="ECO:0008006" key="4">
    <source>
        <dbReference type="Google" id="ProtNLM"/>
    </source>
</evidence>
<proteinExistence type="predicted"/>
<dbReference type="Gene3D" id="2.60.120.1520">
    <property type="match status" value="1"/>
</dbReference>
<feature type="compositionally biased region" description="Polar residues" evidence="1">
    <location>
        <begin position="1"/>
        <end position="11"/>
    </location>
</feature>
<reference evidence="2 3" key="1">
    <citation type="submission" date="2023-05" db="EMBL/GenBank/DDBJ databases">
        <title>A 100% complete, gapless, phased diploid assembly of the Scenedesmus obliquus UTEX 3031 genome.</title>
        <authorList>
            <person name="Biondi T.C."/>
            <person name="Hanschen E.R."/>
            <person name="Kwon T."/>
            <person name="Eng W."/>
            <person name="Kruse C.P.S."/>
            <person name="Koehler S.I."/>
            <person name="Kunde Y."/>
            <person name="Gleasner C.D."/>
            <person name="You Mak K.T."/>
            <person name="Polle J."/>
            <person name="Hovde B.T."/>
            <person name="Starkenburg S.R."/>
        </authorList>
    </citation>
    <scope>NUCLEOTIDE SEQUENCE [LARGE SCALE GENOMIC DNA]</scope>
    <source>
        <strain evidence="2 3">DOE0152z</strain>
    </source>
</reference>
<sequence length="185" mass="20435">MPQVGSSSTGRLSLEEDSSSTYTGEGLSKTAAAQAARGAATYEGPHSPSLEVFSRQATAAALTQRLRARFPLFLSEFPIELRQYPKGAAMPWHKDEQMFASPQWEIIYTIDNSSDSTTEWRDESGKEHSLWTEPNSLLAVEAEGWEHRVLPVRKGVRTILKLAFTSSRSKLPAFDANLGREAYAA</sequence>
<dbReference type="Proteomes" id="UP001244341">
    <property type="component" value="Chromosome 15b"/>
</dbReference>
<gene>
    <name evidence="2" type="ORF">OEZ85_000971</name>
</gene>
<accession>A0ABY8USJ4</accession>